<dbReference type="Pfam" id="PF10592">
    <property type="entry name" value="AIPR"/>
    <property type="match status" value="1"/>
</dbReference>
<evidence type="ECO:0000313" key="4">
    <source>
        <dbReference type="Proteomes" id="UP000721236"/>
    </source>
</evidence>
<organism evidence="3 4">
    <name type="scientific">Cupriavidus respiraculi</name>
    <dbReference type="NCBI Taxonomy" id="195930"/>
    <lineage>
        <taxon>Bacteria</taxon>
        <taxon>Pseudomonadati</taxon>
        <taxon>Pseudomonadota</taxon>
        <taxon>Betaproteobacteria</taxon>
        <taxon>Burkholderiales</taxon>
        <taxon>Burkholderiaceae</taxon>
        <taxon>Cupriavidus</taxon>
    </lineage>
</organism>
<sequence>MELLEFLHQTQEQIRAEIADRTGPGIDMPFGELVFTEVVAKHMADSGMTCGDPVACHYTAKVGNSPVRLSGYAVSDDGDQLDLFVNLYQGATELATISDPEVAKAAEHCSRFLSACVEGKLGTKMDESNDAYPMVLTIEKVYSDLDQIRIYVLTDAQVKTRVFRPREIAGKTVKLEVMDIVRLYNHWQEGKPRDELVVNFEEVCGQALPCVWVPGENGEYDYAMTVVPGEALRFIYEKFGTRVLEANVRSFLSPSKEVNKGISNTLRESPGRFMAFNNGIVIVADEARIGRVEGGAGISWLKGMQIVNGGQTTASMFFTKKKYPSTDLGPVRVPAKIIVLGELDQSREEELIADISKYANSQNKVNASDLSANKPFHVAIEKLALTTYCPDGYGRWFYERAAGSYKVMLEREGKTAAGIKRLQESMPPARKITKTDLAKYVCAWKRRPDLVSLGGQKNFKAFMEEMVDAPGDGEESIPDAAEYKKMIACAIVFKAAEKAIRVSKEFPAFQANITAYTVAMLSVLRGEAIDLGIIWQKQDISHDLSREILALATEVSACLHQTSGGRMISEWAKRAECWHSVSTATFGTRLTSTY</sequence>
<keyword evidence="4" id="KW-1185">Reference proteome</keyword>
<evidence type="ECO:0000313" key="3">
    <source>
        <dbReference type="EMBL" id="CAG9182991.1"/>
    </source>
</evidence>
<evidence type="ECO:0008006" key="5">
    <source>
        <dbReference type="Google" id="ProtNLM"/>
    </source>
</evidence>
<proteinExistence type="predicted"/>
<dbReference type="EMBL" id="CAJZAH010000008">
    <property type="protein sequence ID" value="CAG9182991.1"/>
    <property type="molecule type" value="Genomic_DNA"/>
</dbReference>
<comment type="caution">
    <text evidence="3">The sequence shown here is derived from an EMBL/GenBank/DDBJ whole genome shotgun (WGS) entry which is preliminary data.</text>
</comment>
<dbReference type="Proteomes" id="UP000721236">
    <property type="component" value="Unassembled WGS sequence"/>
</dbReference>
<feature type="domain" description="Abortive phage infection protein C-terminal" evidence="1">
    <location>
        <begin position="244"/>
        <end position="561"/>
    </location>
</feature>
<protein>
    <recommendedName>
        <fullName evidence="5">Abortive phage infection protein</fullName>
    </recommendedName>
</protein>
<evidence type="ECO:0000259" key="2">
    <source>
        <dbReference type="Pfam" id="PF22879"/>
    </source>
</evidence>
<feature type="domain" description="Abortive infection phage resistance protein N-terminal" evidence="2">
    <location>
        <begin position="35"/>
        <end position="185"/>
    </location>
</feature>
<dbReference type="RefSeq" id="WP_224044271.1">
    <property type="nucleotide sequence ID" value="NZ_CAJZAH010000008.1"/>
</dbReference>
<accession>A0ABM8XRS2</accession>
<reference evidence="3 4" key="1">
    <citation type="submission" date="2021-08" db="EMBL/GenBank/DDBJ databases">
        <authorList>
            <person name="Peeters C."/>
        </authorList>
    </citation>
    <scope>NUCLEOTIDE SEQUENCE [LARGE SCALE GENOMIC DNA]</scope>
    <source>
        <strain evidence="3 4">LMG 21510</strain>
    </source>
</reference>
<evidence type="ECO:0000259" key="1">
    <source>
        <dbReference type="Pfam" id="PF10592"/>
    </source>
</evidence>
<dbReference type="Pfam" id="PF22879">
    <property type="entry name" value="AIPR_N"/>
    <property type="match status" value="1"/>
</dbReference>
<gene>
    <name evidence="3" type="ORF">LMG21510_04721</name>
</gene>
<dbReference type="InterPro" id="IPR018891">
    <property type="entry name" value="AIPR_C"/>
</dbReference>
<dbReference type="InterPro" id="IPR055101">
    <property type="entry name" value="AIPR_N"/>
</dbReference>
<name>A0ABM8XRS2_9BURK</name>